<evidence type="ECO:0000313" key="3">
    <source>
        <dbReference type="EMBL" id="BAP85403.1"/>
    </source>
</evidence>
<dbReference type="Pfam" id="PF00106">
    <property type="entry name" value="adh_short"/>
    <property type="match status" value="1"/>
</dbReference>
<reference evidence="3 4" key="1">
    <citation type="submission" date="2014-11" db="EMBL/GenBank/DDBJ databases">
        <title>Complete genome sequence and analysis of Lactobacillus hokkaidonensis LOOC260T.</title>
        <authorList>
            <person name="Tanizawa Y."/>
            <person name="Tohno M."/>
            <person name="Kaminuma E."/>
            <person name="Nakamura Y."/>
            <person name="Arita M."/>
        </authorList>
    </citation>
    <scope>NUCLEOTIDE SEQUENCE [LARGE SCALE GENOMIC DNA]</scope>
    <source>
        <strain evidence="3 4">LOOC260</strain>
    </source>
</reference>
<dbReference type="PANTHER" id="PTHR43115:SF4">
    <property type="entry name" value="DEHYDROGENASE_REDUCTASE SDR FAMILY MEMBER 11"/>
    <property type="match status" value="1"/>
</dbReference>
<gene>
    <name evidence="3" type="ORF">LOOC260_108630</name>
</gene>
<evidence type="ECO:0000313" key="4">
    <source>
        <dbReference type="Proteomes" id="UP000031620"/>
    </source>
</evidence>
<protein>
    <submittedName>
        <fullName evidence="3">Oxidoreductase</fullName>
    </submittedName>
</protein>
<keyword evidence="2" id="KW-0560">Oxidoreductase</keyword>
<dbReference type="PRINTS" id="PR00081">
    <property type="entry name" value="GDHRDH"/>
</dbReference>
<dbReference type="RefSeq" id="WP_041093256.1">
    <property type="nucleotide sequence ID" value="NZ_AP014680.1"/>
</dbReference>
<dbReference type="SUPFAM" id="SSF51735">
    <property type="entry name" value="NAD(P)-binding Rossmann-fold domains"/>
    <property type="match status" value="1"/>
</dbReference>
<name>A0A0A1GWW8_9LACO</name>
<dbReference type="PANTHER" id="PTHR43115">
    <property type="entry name" value="DEHYDROGENASE/REDUCTASE SDR FAMILY MEMBER 11"/>
    <property type="match status" value="1"/>
</dbReference>
<proteinExistence type="inferred from homology"/>
<dbReference type="GO" id="GO:0016616">
    <property type="term" value="F:oxidoreductase activity, acting on the CH-OH group of donors, NAD or NADP as acceptor"/>
    <property type="evidence" value="ECO:0007669"/>
    <property type="project" value="UniProtKB-ARBA"/>
</dbReference>
<dbReference type="Proteomes" id="UP000031620">
    <property type="component" value="Chromosome"/>
</dbReference>
<sequence>MHVKDQIVVITGASSGIGKATAIKLAKLGAKVMLGARRATELQSIVAQIEKNGGVAQYRVTDVTKFEDVRQLVNAAKKVFGRVDVLYCNAGVMPVATIDSLSIDEINAMVDINIKGVLHGIKAVLPTFHEQGSGHLIATASNSAHVINSRFAVYAATKFAVRAIMDGLRQEEIGNHIRSTIISPGAVNTNLYKTSSDPTTRAELQQVERDRGINPDTIADAVVYAMTQPDNIGVNEVLLREIQQDD</sequence>
<dbReference type="PROSITE" id="PS00061">
    <property type="entry name" value="ADH_SHORT"/>
    <property type="match status" value="1"/>
</dbReference>
<dbReference type="EMBL" id="AP014680">
    <property type="protein sequence ID" value="BAP85403.1"/>
    <property type="molecule type" value="Genomic_DNA"/>
</dbReference>
<comment type="similarity">
    <text evidence="1">Belongs to the short-chain dehydrogenases/reductases (SDR) family.</text>
</comment>
<accession>A0A0A1GWW8</accession>
<dbReference type="InterPro" id="IPR002347">
    <property type="entry name" value="SDR_fam"/>
</dbReference>
<dbReference type="InterPro" id="IPR036291">
    <property type="entry name" value="NAD(P)-bd_dom_sf"/>
</dbReference>
<dbReference type="CDD" id="cd05233">
    <property type="entry name" value="SDR_c"/>
    <property type="match status" value="1"/>
</dbReference>
<dbReference type="STRING" id="1291742.LOOC260_108630"/>
<dbReference type="KEGG" id="lho:LOOC260_108630"/>
<evidence type="ECO:0000256" key="1">
    <source>
        <dbReference type="ARBA" id="ARBA00006484"/>
    </source>
</evidence>
<dbReference type="AlphaFoldDB" id="A0A0A1GWW8"/>
<dbReference type="FunFam" id="3.40.50.720:FF:000047">
    <property type="entry name" value="NADP-dependent L-serine/L-allo-threonine dehydrogenase"/>
    <property type="match status" value="1"/>
</dbReference>
<dbReference type="InterPro" id="IPR020904">
    <property type="entry name" value="Sc_DH/Rdtase_CS"/>
</dbReference>
<dbReference type="Gene3D" id="3.40.50.720">
    <property type="entry name" value="NAD(P)-binding Rossmann-like Domain"/>
    <property type="match status" value="1"/>
</dbReference>
<evidence type="ECO:0000256" key="2">
    <source>
        <dbReference type="ARBA" id="ARBA00023002"/>
    </source>
</evidence>
<organism evidence="3 4">
    <name type="scientific">Paucilactobacillus hokkaidonensis JCM 18461</name>
    <dbReference type="NCBI Taxonomy" id="1291742"/>
    <lineage>
        <taxon>Bacteria</taxon>
        <taxon>Bacillati</taxon>
        <taxon>Bacillota</taxon>
        <taxon>Bacilli</taxon>
        <taxon>Lactobacillales</taxon>
        <taxon>Lactobacillaceae</taxon>
        <taxon>Paucilactobacillus</taxon>
    </lineage>
</organism>
<dbReference type="HOGENOM" id="CLU_010194_2_10_9"/>